<gene>
    <name evidence="1" type="ORF">FIBSPDRAFT_857266</name>
</gene>
<dbReference type="EMBL" id="KV417527">
    <property type="protein sequence ID" value="KZP24212.1"/>
    <property type="molecule type" value="Genomic_DNA"/>
</dbReference>
<protein>
    <submittedName>
        <fullName evidence="1">Uncharacterized protein</fullName>
    </submittedName>
</protein>
<sequence length="60" mass="6282">MDSFAAISIALFGQEEVEVPVSRESGDGSSRSYVIFAREEVEVPTNEESGGNNGGSCVIA</sequence>
<dbReference type="Proteomes" id="UP000076532">
    <property type="component" value="Unassembled WGS sequence"/>
</dbReference>
<accession>A0A166MQK8</accession>
<organism evidence="1 2">
    <name type="scientific">Athelia psychrophila</name>
    <dbReference type="NCBI Taxonomy" id="1759441"/>
    <lineage>
        <taxon>Eukaryota</taxon>
        <taxon>Fungi</taxon>
        <taxon>Dikarya</taxon>
        <taxon>Basidiomycota</taxon>
        <taxon>Agaricomycotina</taxon>
        <taxon>Agaricomycetes</taxon>
        <taxon>Agaricomycetidae</taxon>
        <taxon>Atheliales</taxon>
        <taxon>Atheliaceae</taxon>
        <taxon>Athelia</taxon>
    </lineage>
</organism>
<evidence type="ECO:0000313" key="2">
    <source>
        <dbReference type="Proteomes" id="UP000076532"/>
    </source>
</evidence>
<keyword evidence="2" id="KW-1185">Reference proteome</keyword>
<reference evidence="1 2" key="1">
    <citation type="journal article" date="2016" name="Mol. Biol. Evol.">
        <title>Comparative Genomics of Early-Diverging Mushroom-Forming Fungi Provides Insights into the Origins of Lignocellulose Decay Capabilities.</title>
        <authorList>
            <person name="Nagy L.G."/>
            <person name="Riley R."/>
            <person name="Tritt A."/>
            <person name="Adam C."/>
            <person name="Daum C."/>
            <person name="Floudas D."/>
            <person name="Sun H."/>
            <person name="Yadav J.S."/>
            <person name="Pangilinan J."/>
            <person name="Larsson K.H."/>
            <person name="Matsuura K."/>
            <person name="Barry K."/>
            <person name="Labutti K."/>
            <person name="Kuo R."/>
            <person name="Ohm R.A."/>
            <person name="Bhattacharya S.S."/>
            <person name="Shirouzu T."/>
            <person name="Yoshinaga Y."/>
            <person name="Martin F.M."/>
            <person name="Grigoriev I.V."/>
            <person name="Hibbett D.S."/>
        </authorList>
    </citation>
    <scope>NUCLEOTIDE SEQUENCE [LARGE SCALE GENOMIC DNA]</scope>
    <source>
        <strain evidence="1 2">CBS 109695</strain>
    </source>
</reference>
<evidence type="ECO:0000313" key="1">
    <source>
        <dbReference type="EMBL" id="KZP24212.1"/>
    </source>
</evidence>
<name>A0A166MQK8_9AGAM</name>
<proteinExistence type="predicted"/>
<dbReference type="AlphaFoldDB" id="A0A166MQK8"/>